<sequence length="133" mass="14833">MAHLTQITSLAEYASFVQTAAGKTILLAYWPEDSTSNAVVTALRKQLPSSTYAEHNVVDIYCFDVYALPELGTMLDVSFVPMLMWFMDGVMDPIVWHEGVAIEGESVEKGVERVVKRIKGAEIGEEEDSDEDW</sequence>
<proteinExistence type="predicted"/>
<accession>A0A6A5SVW7</accession>
<dbReference type="EMBL" id="ML976020">
    <property type="protein sequence ID" value="KAF1944040.1"/>
    <property type="molecule type" value="Genomic_DNA"/>
</dbReference>
<gene>
    <name evidence="1" type="ORF">EJ02DRAFT_452885</name>
</gene>
<protein>
    <recommendedName>
        <fullName evidence="3">Thioredoxin domain-containing protein</fullName>
    </recommendedName>
</protein>
<evidence type="ECO:0000313" key="2">
    <source>
        <dbReference type="Proteomes" id="UP000800038"/>
    </source>
</evidence>
<evidence type="ECO:0000313" key="1">
    <source>
        <dbReference type="EMBL" id="KAF1944040.1"/>
    </source>
</evidence>
<keyword evidence="2" id="KW-1185">Reference proteome</keyword>
<dbReference type="OrthoDB" id="3729620at2759"/>
<evidence type="ECO:0008006" key="3">
    <source>
        <dbReference type="Google" id="ProtNLM"/>
    </source>
</evidence>
<dbReference type="Proteomes" id="UP000800038">
    <property type="component" value="Unassembled WGS sequence"/>
</dbReference>
<dbReference type="AlphaFoldDB" id="A0A6A5SVW7"/>
<organism evidence="1 2">
    <name type="scientific">Clathrospora elynae</name>
    <dbReference type="NCBI Taxonomy" id="706981"/>
    <lineage>
        <taxon>Eukaryota</taxon>
        <taxon>Fungi</taxon>
        <taxon>Dikarya</taxon>
        <taxon>Ascomycota</taxon>
        <taxon>Pezizomycotina</taxon>
        <taxon>Dothideomycetes</taxon>
        <taxon>Pleosporomycetidae</taxon>
        <taxon>Pleosporales</taxon>
        <taxon>Diademaceae</taxon>
        <taxon>Clathrospora</taxon>
    </lineage>
</organism>
<name>A0A6A5SVW7_9PLEO</name>
<reference evidence="1" key="1">
    <citation type="journal article" date="2020" name="Stud. Mycol.">
        <title>101 Dothideomycetes genomes: a test case for predicting lifestyles and emergence of pathogens.</title>
        <authorList>
            <person name="Haridas S."/>
            <person name="Albert R."/>
            <person name="Binder M."/>
            <person name="Bloem J."/>
            <person name="Labutti K."/>
            <person name="Salamov A."/>
            <person name="Andreopoulos B."/>
            <person name="Baker S."/>
            <person name="Barry K."/>
            <person name="Bills G."/>
            <person name="Bluhm B."/>
            <person name="Cannon C."/>
            <person name="Castanera R."/>
            <person name="Culley D."/>
            <person name="Daum C."/>
            <person name="Ezra D."/>
            <person name="Gonzalez J."/>
            <person name="Henrissat B."/>
            <person name="Kuo A."/>
            <person name="Liang C."/>
            <person name="Lipzen A."/>
            <person name="Lutzoni F."/>
            <person name="Magnuson J."/>
            <person name="Mondo S."/>
            <person name="Nolan M."/>
            <person name="Ohm R."/>
            <person name="Pangilinan J."/>
            <person name="Park H.-J."/>
            <person name="Ramirez L."/>
            <person name="Alfaro M."/>
            <person name="Sun H."/>
            <person name="Tritt A."/>
            <person name="Yoshinaga Y."/>
            <person name="Zwiers L.-H."/>
            <person name="Turgeon B."/>
            <person name="Goodwin S."/>
            <person name="Spatafora J."/>
            <person name="Crous P."/>
            <person name="Grigoriev I."/>
        </authorList>
    </citation>
    <scope>NUCLEOTIDE SEQUENCE</scope>
    <source>
        <strain evidence="1">CBS 161.51</strain>
    </source>
</reference>